<dbReference type="AlphaFoldDB" id="A0A419V970"/>
<gene>
    <name evidence="2" type="ORF">ATL39_0747</name>
</gene>
<keyword evidence="2" id="KW-0808">Transferase</keyword>
<keyword evidence="3" id="KW-1185">Reference proteome</keyword>
<feature type="domain" description="N-acetyltransferase" evidence="1">
    <location>
        <begin position="12"/>
        <end position="172"/>
    </location>
</feature>
<evidence type="ECO:0000313" key="3">
    <source>
        <dbReference type="Proteomes" id="UP000285120"/>
    </source>
</evidence>
<evidence type="ECO:0000313" key="2">
    <source>
        <dbReference type="EMBL" id="RKD76528.1"/>
    </source>
</evidence>
<protein>
    <submittedName>
        <fullName evidence="2">UDP-4-amino-4, 6-dideoxy-N-acetyl-beta-L-altrosamine N-acetyltransferase</fullName>
    </submittedName>
</protein>
<dbReference type="PANTHER" id="PTHR43415">
    <property type="entry name" value="SPERMIDINE N(1)-ACETYLTRANSFERASE"/>
    <property type="match status" value="1"/>
</dbReference>
<name>A0A419V970_9BACL</name>
<sequence>MEEARVIRIADFKLVSIEEKHLEIVLRWRNSNEIRTMMYTDKIISLEEHWNWFESFRNSNKTIIKILLYLGEPIGLVNFNKINAFDNKCYWGFYIGAMDAPKGAGTILGYLALNYIFETQSIRKVCSEIIGYNTQSIEFHQKMGFAEEGRLVEHINKGNEFIDVVLMAQFEHQWRHSKNNLKKKLEGAVK</sequence>
<dbReference type="SUPFAM" id="SSF55729">
    <property type="entry name" value="Acyl-CoA N-acyltransferases (Nat)"/>
    <property type="match status" value="1"/>
</dbReference>
<dbReference type="Pfam" id="PF13420">
    <property type="entry name" value="Acetyltransf_4"/>
    <property type="match status" value="1"/>
</dbReference>
<proteinExistence type="predicted"/>
<dbReference type="NCBIfam" id="TIGR03585">
    <property type="entry name" value="PseH"/>
    <property type="match status" value="1"/>
</dbReference>
<dbReference type="InterPro" id="IPR020036">
    <property type="entry name" value="PseH"/>
</dbReference>
<dbReference type="PANTHER" id="PTHR43415:SF3">
    <property type="entry name" value="GNAT-FAMILY ACETYLTRANSFERASE"/>
    <property type="match status" value="1"/>
</dbReference>
<accession>A0A419V970</accession>
<comment type="caution">
    <text evidence="2">The sequence shown here is derived from an EMBL/GenBank/DDBJ whole genome shotgun (WGS) entry which is preliminary data.</text>
</comment>
<dbReference type="Gene3D" id="3.40.630.30">
    <property type="match status" value="1"/>
</dbReference>
<dbReference type="InterPro" id="IPR000182">
    <property type="entry name" value="GNAT_dom"/>
</dbReference>
<dbReference type="Proteomes" id="UP000285120">
    <property type="component" value="Unassembled WGS sequence"/>
</dbReference>
<dbReference type="GO" id="GO:0016747">
    <property type="term" value="F:acyltransferase activity, transferring groups other than amino-acyl groups"/>
    <property type="evidence" value="ECO:0007669"/>
    <property type="project" value="InterPro"/>
</dbReference>
<evidence type="ECO:0000259" key="1">
    <source>
        <dbReference type="PROSITE" id="PS51186"/>
    </source>
</evidence>
<organism evidence="2 3">
    <name type="scientific">Sinobaca qinghaiensis</name>
    <dbReference type="NCBI Taxonomy" id="342944"/>
    <lineage>
        <taxon>Bacteria</taxon>
        <taxon>Bacillati</taxon>
        <taxon>Bacillota</taxon>
        <taxon>Bacilli</taxon>
        <taxon>Bacillales</taxon>
        <taxon>Sporolactobacillaceae</taxon>
        <taxon>Sinobaca</taxon>
    </lineage>
</organism>
<dbReference type="EMBL" id="RAPK01000006">
    <property type="protein sequence ID" value="RKD76528.1"/>
    <property type="molecule type" value="Genomic_DNA"/>
</dbReference>
<reference evidence="2 3" key="1">
    <citation type="submission" date="2018-09" db="EMBL/GenBank/DDBJ databases">
        <title>Genomic Encyclopedia of Archaeal and Bacterial Type Strains, Phase II (KMG-II): from individual species to whole genera.</title>
        <authorList>
            <person name="Goeker M."/>
        </authorList>
    </citation>
    <scope>NUCLEOTIDE SEQUENCE [LARGE SCALE GENOMIC DNA]</scope>
    <source>
        <strain evidence="2 3">DSM 17008</strain>
    </source>
</reference>
<dbReference type="InterPro" id="IPR016181">
    <property type="entry name" value="Acyl_CoA_acyltransferase"/>
</dbReference>
<dbReference type="PROSITE" id="PS51186">
    <property type="entry name" value="GNAT"/>
    <property type="match status" value="1"/>
</dbReference>